<dbReference type="InterPro" id="IPR036390">
    <property type="entry name" value="WH_DNA-bd_sf"/>
</dbReference>
<dbReference type="InterPro" id="IPR027417">
    <property type="entry name" value="P-loop_NTPase"/>
</dbReference>
<dbReference type="Gene3D" id="1.10.8.430">
    <property type="entry name" value="Helical domain of apoptotic protease-activating factors"/>
    <property type="match status" value="1"/>
</dbReference>
<dbReference type="Proteomes" id="UP001459277">
    <property type="component" value="Unassembled WGS sequence"/>
</dbReference>
<evidence type="ECO:0000256" key="6">
    <source>
        <dbReference type="SAM" id="MobiDB-lite"/>
    </source>
</evidence>
<dbReference type="GO" id="GO:0007165">
    <property type="term" value="P:signal transduction"/>
    <property type="evidence" value="ECO:0007669"/>
    <property type="project" value="InterPro"/>
</dbReference>
<keyword evidence="1" id="KW-0433">Leucine-rich repeat</keyword>
<dbReference type="GO" id="GO:0043531">
    <property type="term" value="F:ADP binding"/>
    <property type="evidence" value="ECO:0007669"/>
    <property type="project" value="InterPro"/>
</dbReference>
<keyword evidence="5" id="KW-0175">Coiled coil</keyword>
<dbReference type="EMBL" id="JAZDWU010000007">
    <property type="protein sequence ID" value="KAK9995490.1"/>
    <property type="molecule type" value="Genomic_DNA"/>
</dbReference>
<dbReference type="InterPro" id="IPR058192">
    <property type="entry name" value="WHD_ROQ1-like"/>
</dbReference>
<dbReference type="PANTHER" id="PTHR11017:SF573">
    <property type="entry name" value="ADP-RIBOSYL CYCLASE_CYCLIC ADP-RIBOSE HYDROLASE"/>
    <property type="match status" value="1"/>
</dbReference>
<gene>
    <name evidence="8" type="ORF">SO802_020176</name>
</gene>
<keyword evidence="9" id="KW-1185">Reference proteome</keyword>
<keyword evidence="3" id="KW-0611">Plant defense</keyword>
<evidence type="ECO:0000313" key="9">
    <source>
        <dbReference type="Proteomes" id="UP001459277"/>
    </source>
</evidence>
<proteinExistence type="predicted"/>
<keyword evidence="2" id="KW-0677">Repeat</keyword>
<dbReference type="Pfam" id="PF00931">
    <property type="entry name" value="NB-ARC"/>
    <property type="match status" value="1"/>
</dbReference>
<feature type="domain" description="TIR" evidence="7">
    <location>
        <begin position="18"/>
        <end position="185"/>
    </location>
</feature>
<feature type="compositionally biased region" description="Low complexity" evidence="6">
    <location>
        <begin position="654"/>
        <end position="670"/>
    </location>
</feature>
<evidence type="ECO:0000256" key="5">
    <source>
        <dbReference type="SAM" id="Coils"/>
    </source>
</evidence>
<dbReference type="PROSITE" id="PS50104">
    <property type="entry name" value="TIR"/>
    <property type="match status" value="1"/>
</dbReference>
<reference evidence="8 9" key="1">
    <citation type="submission" date="2024-01" db="EMBL/GenBank/DDBJ databases">
        <title>A telomere-to-telomere, gap-free genome of sweet tea (Lithocarpus litseifolius).</title>
        <authorList>
            <person name="Zhou J."/>
        </authorList>
    </citation>
    <scope>NUCLEOTIDE SEQUENCE [LARGE SCALE GENOMIC DNA]</scope>
    <source>
        <strain evidence="8">Zhou-2022a</strain>
        <tissue evidence="8">Leaf</tissue>
    </source>
</reference>
<keyword evidence="4" id="KW-0520">NAD</keyword>
<dbReference type="SUPFAM" id="SSF52540">
    <property type="entry name" value="P-loop containing nucleoside triphosphate hydrolases"/>
    <property type="match status" value="1"/>
</dbReference>
<feature type="region of interest" description="Disordered" evidence="6">
    <location>
        <begin position="654"/>
        <end position="677"/>
    </location>
</feature>
<dbReference type="FunFam" id="3.40.50.10140:FF:000007">
    <property type="entry name" value="Disease resistance protein (TIR-NBS-LRR class)"/>
    <property type="match status" value="1"/>
</dbReference>
<comment type="caution">
    <text evidence="8">The sequence shown here is derived from an EMBL/GenBank/DDBJ whole genome shotgun (WGS) entry which is preliminary data.</text>
</comment>
<dbReference type="InterPro" id="IPR035897">
    <property type="entry name" value="Toll_tir_struct_dom_sf"/>
</dbReference>
<dbReference type="SUPFAM" id="SSF52200">
    <property type="entry name" value="Toll/Interleukin receptor TIR domain"/>
    <property type="match status" value="1"/>
</dbReference>
<dbReference type="Gene3D" id="3.40.50.10140">
    <property type="entry name" value="Toll/interleukin-1 receptor homology (TIR) domain"/>
    <property type="match status" value="1"/>
</dbReference>
<evidence type="ECO:0000256" key="3">
    <source>
        <dbReference type="ARBA" id="ARBA00022821"/>
    </source>
</evidence>
<dbReference type="GO" id="GO:0006952">
    <property type="term" value="P:defense response"/>
    <property type="evidence" value="ECO:0007669"/>
    <property type="project" value="UniProtKB-KW"/>
</dbReference>
<dbReference type="InterPro" id="IPR042197">
    <property type="entry name" value="Apaf_helical"/>
</dbReference>
<protein>
    <recommendedName>
        <fullName evidence="7">TIR domain-containing protein</fullName>
    </recommendedName>
</protein>
<sequence length="677" mass="77353">MALTTCSSSFTSIPSPTWGYEVFVSYNGDDTRTRFTDHLFAALKRHEIRAFRDDKKLERGKDIWTELEKAIKTSRIAVIVFSINYAASSWCLDELAKIMECKLRLQQIVLPIFYKVEPSKLRALNGNLAQVFASHVERFGEDKVQSWRAALTEAANLAGWDLGNDAHRFESKFIEEIIGDILIKLNLAYFTVTPYPVGVESRVQEINKHLDEHAGDVCMVGICGLGGVGKTTIAQALYNLIKCKFEVSCFLENVRTRSEQSGGLIDLQEQIIYSAQVNSKKKVRDVNGGISVIRDIIQSKKFLLVLDDVWCLDDLRKLAIDDKDYFQPGSIIIITSRDKILLHLAKCDYIYVSPLLNYNESFQLFSWHAFGKDHPNENYVELTNEVIYYAKGIPLLLKVLGSSLFGKSTLEWKRTVDELQNSSFGIIEMLRLSFHSLSDKQKALFLKIALFFVGMEKNYTSKILGDSDLSFESELAVLGRRCLVTIDYLNRLTMHDLIIEMGKKINRRQSSEGAGECSQHWFHEDRRRHVWPNFQENLLESKFFESQAPFEHNLYLSDPPTMAIVKQTERLRSIEAELKLLEAENQILRQQLENERRAHRATCEDAARASWQLRVQNAALKRENVHLRMFLEDARKFAPQLNMVLPYSDLASESASSSSASNQSTIATTTPSLPWLR</sequence>
<dbReference type="SMART" id="SM00255">
    <property type="entry name" value="TIR"/>
    <property type="match status" value="1"/>
</dbReference>
<evidence type="ECO:0000256" key="4">
    <source>
        <dbReference type="ARBA" id="ARBA00023027"/>
    </source>
</evidence>
<dbReference type="AlphaFoldDB" id="A0AAW2CGI9"/>
<dbReference type="Pfam" id="PF23282">
    <property type="entry name" value="WHD_ROQ1"/>
    <property type="match status" value="1"/>
</dbReference>
<organism evidence="8 9">
    <name type="scientific">Lithocarpus litseifolius</name>
    <dbReference type="NCBI Taxonomy" id="425828"/>
    <lineage>
        <taxon>Eukaryota</taxon>
        <taxon>Viridiplantae</taxon>
        <taxon>Streptophyta</taxon>
        <taxon>Embryophyta</taxon>
        <taxon>Tracheophyta</taxon>
        <taxon>Spermatophyta</taxon>
        <taxon>Magnoliopsida</taxon>
        <taxon>eudicotyledons</taxon>
        <taxon>Gunneridae</taxon>
        <taxon>Pentapetalae</taxon>
        <taxon>rosids</taxon>
        <taxon>fabids</taxon>
        <taxon>Fagales</taxon>
        <taxon>Fagaceae</taxon>
        <taxon>Lithocarpus</taxon>
    </lineage>
</organism>
<dbReference type="InterPro" id="IPR044974">
    <property type="entry name" value="Disease_R_plants"/>
</dbReference>
<dbReference type="PANTHER" id="PTHR11017">
    <property type="entry name" value="LEUCINE-RICH REPEAT-CONTAINING PROTEIN"/>
    <property type="match status" value="1"/>
</dbReference>
<name>A0AAW2CGI9_9ROSI</name>
<accession>A0AAW2CGI9</accession>
<dbReference type="PRINTS" id="PR00364">
    <property type="entry name" value="DISEASERSIST"/>
</dbReference>
<evidence type="ECO:0000256" key="2">
    <source>
        <dbReference type="ARBA" id="ARBA00022737"/>
    </source>
</evidence>
<dbReference type="InterPro" id="IPR002182">
    <property type="entry name" value="NB-ARC"/>
</dbReference>
<dbReference type="InterPro" id="IPR000157">
    <property type="entry name" value="TIR_dom"/>
</dbReference>
<evidence type="ECO:0000256" key="1">
    <source>
        <dbReference type="ARBA" id="ARBA00022614"/>
    </source>
</evidence>
<dbReference type="SUPFAM" id="SSF46785">
    <property type="entry name" value="Winged helix' DNA-binding domain"/>
    <property type="match status" value="1"/>
</dbReference>
<dbReference type="Gene3D" id="3.40.50.300">
    <property type="entry name" value="P-loop containing nucleotide triphosphate hydrolases"/>
    <property type="match status" value="1"/>
</dbReference>
<evidence type="ECO:0000259" key="7">
    <source>
        <dbReference type="PROSITE" id="PS50104"/>
    </source>
</evidence>
<feature type="coiled-coil region" evidence="5">
    <location>
        <begin position="564"/>
        <end position="609"/>
    </location>
</feature>
<dbReference type="Pfam" id="PF01582">
    <property type="entry name" value="TIR"/>
    <property type="match status" value="1"/>
</dbReference>
<evidence type="ECO:0000313" key="8">
    <source>
        <dbReference type="EMBL" id="KAK9995490.1"/>
    </source>
</evidence>